<proteinExistence type="predicted"/>
<dbReference type="InterPro" id="IPR046660">
    <property type="entry name" value="DUF6769"/>
</dbReference>
<name>A0A2N3HTC2_9BACT</name>
<protein>
    <submittedName>
        <fullName evidence="1">Uncharacterized protein</fullName>
    </submittedName>
</protein>
<dbReference type="EMBL" id="MVDD01000015">
    <property type="protein sequence ID" value="PKQ61310.1"/>
    <property type="molecule type" value="Genomic_DNA"/>
</dbReference>
<evidence type="ECO:0000313" key="2">
    <source>
        <dbReference type="Proteomes" id="UP000233535"/>
    </source>
</evidence>
<organism evidence="1 2">
    <name type="scientific">Labilibaculum filiforme</name>
    <dbReference type="NCBI Taxonomy" id="1940526"/>
    <lineage>
        <taxon>Bacteria</taxon>
        <taxon>Pseudomonadati</taxon>
        <taxon>Bacteroidota</taxon>
        <taxon>Bacteroidia</taxon>
        <taxon>Marinilabiliales</taxon>
        <taxon>Marinifilaceae</taxon>
        <taxon>Labilibaculum</taxon>
    </lineage>
</organism>
<dbReference type="RefSeq" id="WP_101262578.1">
    <property type="nucleotide sequence ID" value="NZ_MVDD01000015.1"/>
</dbReference>
<dbReference type="Proteomes" id="UP000233535">
    <property type="component" value="Unassembled WGS sequence"/>
</dbReference>
<dbReference type="AlphaFoldDB" id="A0A2N3HTC2"/>
<evidence type="ECO:0000313" key="1">
    <source>
        <dbReference type="EMBL" id="PKQ61310.1"/>
    </source>
</evidence>
<accession>A0A2N3HTC2</accession>
<reference evidence="1 2" key="1">
    <citation type="journal article" date="2017" name="Front. Microbiol.">
        <title>Labilibaculum manganireducens gen. nov., sp. nov. and Labilibaculum filiforme sp. nov., Novel Bacteroidetes Isolated from Subsurface Sediments of the Baltic Sea.</title>
        <authorList>
            <person name="Vandieken V."/>
            <person name="Marshall I.P."/>
            <person name="Niemann H."/>
            <person name="Engelen B."/>
            <person name="Cypionka H."/>
        </authorList>
    </citation>
    <scope>NUCLEOTIDE SEQUENCE [LARGE SCALE GENOMIC DNA]</scope>
    <source>
        <strain evidence="1 2">59.16B</strain>
    </source>
</reference>
<sequence>MILKGKHTSKFLILVAGIIIFAHAVIPHHHHFDSIEAHQENLECENTNPDKHNENPDTHCHAFNLIISEKANDLVVNTPSESNFHFDLFCVESNPELTVRVEDPSKTCFFISTLQKQKFLTSRSLRAPPATV</sequence>
<dbReference type="Pfam" id="PF20558">
    <property type="entry name" value="DUF6769"/>
    <property type="match status" value="1"/>
</dbReference>
<dbReference type="OrthoDB" id="1119637at2"/>
<keyword evidence="2" id="KW-1185">Reference proteome</keyword>
<gene>
    <name evidence="1" type="ORF">BZG02_16070</name>
</gene>
<comment type="caution">
    <text evidence="1">The sequence shown here is derived from an EMBL/GenBank/DDBJ whole genome shotgun (WGS) entry which is preliminary data.</text>
</comment>